<dbReference type="AlphaFoldDB" id="A0A6N7EM73"/>
<protein>
    <submittedName>
        <fullName evidence="2">FAD-dependent oxidoreductase</fullName>
    </submittedName>
</protein>
<dbReference type="GO" id="GO:0016491">
    <property type="term" value="F:oxidoreductase activity"/>
    <property type="evidence" value="ECO:0007669"/>
    <property type="project" value="InterPro"/>
</dbReference>
<dbReference type="InterPro" id="IPR002937">
    <property type="entry name" value="Amino_oxidase"/>
</dbReference>
<dbReference type="PANTHER" id="PTHR42923">
    <property type="entry name" value="PROTOPORPHYRINOGEN OXIDASE"/>
    <property type="match status" value="1"/>
</dbReference>
<keyword evidence="3" id="KW-1185">Reference proteome</keyword>
<reference evidence="2 3" key="1">
    <citation type="submission" date="2019-10" db="EMBL/GenBank/DDBJ databases">
        <title>Georgenia wutianyii sp. nov. and Georgenia yuyongxinii sp. nov. isolated from plateau pika (Ochotona curzoniae) in the Qinghai-Tibet plateau of China.</title>
        <authorList>
            <person name="Tian Z."/>
        </authorList>
    </citation>
    <scope>NUCLEOTIDE SEQUENCE [LARGE SCALE GENOMIC DNA]</scope>
    <source>
        <strain evidence="2 3">JCM 19765</strain>
    </source>
</reference>
<comment type="caution">
    <text evidence="2">The sequence shown here is derived from an EMBL/GenBank/DDBJ whole genome shotgun (WGS) entry which is preliminary data.</text>
</comment>
<evidence type="ECO:0000313" key="3">
    <source>
        <dbReference type="Proteomes" id="UP000437709"/>
    </source>
</evidence>
<dbReference type="RefSeq" id="WP_152816620.1">
    <property type="nucleotide sequence ID" value="NZ_WHPC01000174.1"/>
</dbReference>
<dbReference type="Proteomes" id="UP000437709">
    <property type="component" value="Unassembled WGS sequence"/>
</dbReference>
<dbReference type="EMBL" id="WHPC01000174">
    <property type="protein sequence ID" value="MPV39150.1"/>
    <property type="molecule type" value="Genomic_DNA"/>
</dbReference>
<feature type="domain" description="Amine oxidase" evidence="1">
    <location>
        <begin position="20"/>
        <end position="189"/>
    </location>
</feature>
<evidence type="ECO:0000259" key="1">
    <source>
        <dbReference type="Pfam" id="PF01593"/>
    </source>
</evidence>
<name>A0A6N7EM73_9MICO</name>
<dbReference type="PANTHER" id="PTHR42923:SF3">
    <property type="entry name" value="PROTOPORPHYRINOGEN OXIDASE"/>
    <property type="match status" value="1"/>
</dbReference>
<dbReference type="InterPro" id="IPR050464">
    <property type="entry name" value="Zeta_carotene_desat/Oxidored"/>
</dbReference>
<dbReference type="InterPro" id="IPR036188">
    <property type="entry name" value="FAD/NAD-bd_sf"/>
</dbReference>
<accession>A0A6N7EM73</accession>
<organism evidence="2 3">
    <name type="scientific">Georgenia subflava</name>
    <dbReference type="NCBI Taxonomy" id="1622177"/>
    <lineage>
        <taxon>Bacteria</taxon>
        <taxon>Bacillati</taxon>
        <taxon>Actinomycetota</taxon>
        <taxon>Actinomycetes</taxon>
        <taxon>Micrococcales</taxon>
        <taxon>Bogoriellaceae</taxon>
        <taxon>Georgenia</taxon>
    </lineage>
</organism>
<evidence type="ECO:0000313" key="2">
    <source>
        <dbReference type="EMBL" id="MPV39150.1"/>
    </source>
</evidence>
<dbReference type="Gene3D" id="3.50.50.60">
    <property type="entry name" value="FAD/NAD(P)-binding domain"/>
    <property type="match status" value="1"/>
</dbReference>
<dbReference type="Gene3D" id="1.10.3110.10">
    <property type="entry name" value="protoporphyrinogen ix oxidase, domain 3"/>
    <property type="match status" value="1"/>
</dbReference>
<proteinExistence type="predicted"/>
<gene>
    <name evidence="2" type="ORF">GB881_19280</name>
</gene>
<sequence>MTASATPAELADAVVVGGGIAGLVAARALTEAGLRPVLLEASGAVGGLVTGGAVGGYEIDLGAEGFAVRRREVRELAEALGLRVEVPAAGSWVWAAGRTFPVPAESVLGIPADPLAPQLREVLGDAGVARAAQDAELDATVGADAADLASLVRARMGEAVLDRLVRPVAGGIHAADPADLAVDAVAPGLRAALAA</sequence>
<dbReference type="OrthoDB" id="3450553at2"/>
<dbReference type="Pfam" id="PF01593">
    <property type="entry name" value="Amino_oxidase"/>
    <property type="match status" value="1"/>
</dbReference>
<dbReference type="SUPFAM" id="SSF51905">
    <property type="entry name" value="FAD/NAD(P)-binding domain"/>
    <property type="match status" value="1"/>
</dbReference>
<feature type="non-terminal residue" evidence="2">
    <location>
        <position position="195"/>
    </location>
</feature>